<feature type="compositionally biased region" description="Low complexity" evidence="1">
    <location>
        <begin position="239"/>
        <end position="254"/>
    </location>
</feature>
<reference evidence="2" key="2">
    <citation type="journal article" date="2023" name="IMA Fungus">
        <title>Comparative genomic study of the Penicillium genus elucidates a diverse pangenome and 15 lateral gene transfer events.</title>
        <authorList>
            <person name="Petersen C."/>
            <person name="Sorensen T."/>
            <person name="Nielsen M.R."/>
            <person name="Sondergaard T.E."/>
            <person name="Sorensen J.L."/>
            <person name="Fitzpatrick D.A."/>
            <person name="Frisvad J.C."/>
            <person name="Nielsen K.L."/>
        </authorList>
    </citation>
    <scope>NUCLEOTIDE SEQUENCE</scope>
    <source>
        <strain evidence="2">IBT 29677</strain>
    </source>
</reference>
<feature type="compositionally biased region" description="Polar residues" evidence="1">
    <location>
        <begin position="84"/>
        <end position="93"/>
    </location>
</feature>
<gene>
    <name evidence="2" type="ORF">N7509_007256</name>
</gene>
<evidence type="ECO:0008006" key="4">
    <source>
        <dbReference type="Google" id="ProtNLM"/>
    </source>
</evidence>
<evidence type="ECO:0000313" key="3">
    <source>
        <dbReference type="Proteomes" id="UP001147747"/>
    </source>
</evidence>
<sequence>MPLDEEGAKWSWYGGIQTYNVALLANDTLFKVNHAFAVTDLQNAGRPLAKCPHPKGSCSCQRTFSMMIRIPKGTGCVCRPINTPEENSPRNSEPASATRASLSSLTTPPASSKIQKPGRRQSSIQAVPENIARALESMPVNIKYDEDANETPTSLLSYPLDHKVYSHNSYHAMHAVPEASYIPQQTNGSSCCSKKPPPPPIAPSGGGSCCSGKASSGKSGPQPAPSIVSNVPELHQEHQQSYQQGYQQHPQEPSNWNGTSYSSFTPAQMAWRNPMPSAQPAQGRFMQPYGLQENHVPHAYMNGFSQSGPSDVHTHAANGLGITPGSISSYNSTPSQNSVYTPTNMNGDPSHDCQCGEECQCLGCASHPFNNTTRQRVQEMGEMMTIGDGKSAIETYQSPTFQGNHNWGHFNYLPQGLDHSQSMQQQTFDPYSDQSHVPQASNFPRPYTSPVPVGHVMNEQLMHTSEYYTLEYPVGIPSACSDVTGSCQCGNDCSCVGCLTHSGHNGLPLEAPLQEPALPIHSNNDLVSSGEQLPATTSSMHTSRIPVLENISLPCLSPRTLETSMI</sequence>
<organism evidence="2 3">
    <name type="scientific">Penicillium cosmopolitanum</name>
    <dbReference type="NCBI Taxonomy" id="1131564"/>
    <lineage>
        <taxon>Eukaryota</taxon>
        <taxon>Fungi</taxon>
        <taxon>Dikarya</taxon>
        <taxon>Ascomycota</taxon>
        <taxon>Pezizomycotina</taxon>
        <taxon>Eurotiomycetes</taxon>
        <taxon>Eurotiomycetidae</taxon>
        <taxon>Eurotiales</taxon>
        <taxon>Aspergillaceae</taxon>
        <taxon>Penicillium</taxon>
    </lineage>
</organism>
<name>A0A9W9VYS9_9EURO</name>
<feature type="region of interest" description="Disordered" evidence="1">
    <location>
        <begin position="183"/>
        <end position="261"/>
    </location>
</feature>
<proteinExistence type="predicted"/>
<reference evidence="2" key="1">
    <citation type="submission" date="2022-12" db="EMBL/GenBank/DDBJ databases">
        <authorList>
            <person name="Petersen C."/>
        </authorList>
    </citation>
    <scope>NUCLEOTIDE SEQUENCE</scope>
    <source>
        <strain evidence="2">IBT 29677</strain>
    </source>
</reference>
<dbReference type="GO" id="GO:0005634">
    <property type="term" value="C:nucleus"/>
    <property type="evidence" value="ECO:0007669"/>
    <property type="project" value="TreeGrafter"/>
</dbReference>
<dbReference type="AlphaFoldDB" id="A0A9W9VYS9"/>
<dbReference type="PANTHER" id="PTHR28088:SF5">
    <property type="entry name" value="TRANSCRIPTIONAL ACTIVATOR HAA1-RELATED"/>
    <property type="match status" value="1"/>
</dbReference>
<evidence type="ECO:0000256" key="1">
    <source>
        <dbReference type="SAM" id="MobiDB-lite"/>
    </source>
</evidence>
<dbReference type="GO" id="GO:0006879">
    <property type="term" value="P:intracellular iron ion homeostasis"/>
    <property type="evidence" value="ECO:0007669"/>
    <property type="project" value="TreeGrafter"/>
</dbReference>
<dbReference type="OrthoDB" id="5600085at2759"/>
<dbReference type="RefSeq" id="XP_056487444.1">
    <property type="nucleotide sequence ID" value="XM_056631893.1"/>
</dbReference>
<dbReference type="InterPro" id="IPR051763">
    <property type="entry name" value="Copper_Homeo_Regul"/>
</dbReference>
<dbReference type="PANTHER" id="PTHR28088">
    <property type="entry name" value="TRANSCRIPTIONAL ACTIVATOR HAA1-RELATED"/>
    <property type="match status" value="1"/>
</dbReference>
<dbReference type="GO" id="GO:0006878">
    <property type="term" value="P:intracellular copper ion homeostasis"/>
    <property type="evidence" value="ECO:0007669"/>
    <property type="project" value="TreeGrafter"/>
</dbReference>
<evidence type="ECO:0000313" key="2">
    <source>
        <dbReference type="EMBL" id="KAJ5391766.1"/>
    </source>
</evidence>
<protein>
    <recommendedName>
        <fullName evidence="4">Copper-fist domain-containing protein</fullName>
    </recommendedName>
</protein>
<dbReference type="GO" id="GO:0045944">
    <property type="term" value="P:positive regulation of transcription by RNA polymerase II"/>
    <property type="evidence" value="ECO:0007669"/>
    <property type="project" value="TreeGrafter"/>
</dbReference>
<dbReference type="GeneID" id="81370873"/>
<dbReference type="GO" id="GO:0005507">
    <property type="term" value="F:copper ion binding"/>
    <property type="evidence" value="ECO:0007669"/>
    <property type="project" value="TreeGrafter"/>
</dbReference>
<feature type="compositionally biased region" description="Low complexity" evidence="1">
    <location>
        <begin position="94"/>
        <end position="112"/>
    </location>
</feature>
<accession>A0A9W9VYS9</accession>
<dbReference type="EMBL" id="JAPZBU010000008">
    <property type="protein sequence ID" value="KAJ5391766.1"/>
    <property type="molecule type" value="Genomic_DNA"/>
</dbReference>
<keyword evidence="3" id="KW-1185">Reference proteome</keyword>
<dbReference type="GO" id="GO:0000978">
    <property type="term" value="F:RNA polymerase II cis-regulatory region sequence-specific DNA binding"/>
    <property type="evidence" value="ECO:0007669"/>
    <property type="project" value="TreeGrafter"/>
</dbReference>
<dbReference type="GO" id="GO:0000981">
    <property type="term" value="F:DNA-binding transcription factor activity, RNA polymerase II-specific"/>
    <property type="evidence" value="ECO:0007669"/>
    <property type="project" value="TreeGrafter"/>
</dbReference>
<dbReference type="Proteomes" id="UP001147747">
    <property type="component" value="Unassembled WGS sequence"/>
</dbReference>
<feature type="region of interest" description="Disordered" evidence="1">
    <location>
        <begin position="84"/>
        <end position="125"/>
    </location>
</feature>
<comment type="caution">
    <text evidence="2">The sequence shown here is derived from an EMBL/GenBank/DDBJ whole genome shotgun (WGS) entry which is preliminary data.</text>
</comment>
<feature type="compositionally biased region" description="Low complexity" evidence="1">
    <location>
        <begin position="210"/>
        <end position="221"/>
    </location>
</feature>